<dbReference type="Pfam" id="PF14542">
    <property type="entry name" value="Acetyltransf_CG"/>
    <property type="match status" value="1"/>
</dbReference>
<dbReference type="Proteomes" id="UP001369736">
    <property type="component" value="Unassembled WGS sequence"/>
</dbReference>
<dbReference type="PROSITE" id="PS51729">
    <property type="entry name" value="GNAT_YJDJ"/>
    <property type="match status" value="1"/>
</dbReference>
<reference evidence="4 5" key="1">
    <citation type="submission" date="2024-03" db="EMBL/GenBank/DDBJ databases">
        <title>Actinomycetospora sp. OC33-EN07, a novel actinomycete isolated from wild orchid (Aerides multiflora).</title>
        <authorList>
            <person name="Suriyachadkun C."/>
        </authorList>
    </citation>
    <scope>NUCLEOTIDE SEQUENCE [LARGE SCALE GENOMIC DNA]</scope>
    <source>
        <strain evidence="4 5">OC33-EN07</strain>
    </source>
</reference>
<dbReference type="PANTHER" id="PTHR31435:SF10">
    <property type="entry name" value="BSR4717 PROTEIN"/>
    <property type="match status" value="1"/>
</dbReference>
<evidence type="ECO:0000259" key="3">
    <source>
        <dbReference type="PROSITE" id="PS51729"/>
    </source>
</evidence>
<feature type="domain" description="N-acetyltransferase" evidence="2">
    <location>
        <begin position="16"/>
        <end position="154"/>
    </location>
</feature>
<organism evidence="4 5">
    <name type="scientific">Actinomycetospora flava</name>
    <dbReference type="NCBI Taxonomy" id="3129232"/>
    <lineage>
        <taxon>Bacteria</taxon>
        <taxon>Bacillati</taxon>
        <taxon>Actinomycetota</taxon>
        <taxon>Actinomycetes</taxon>
        <taxon>Pseudonocardiales</taxon>
        <taxon>Pseudonocardiaceae</taxon>
        <taxon>Actinomycetospora</taxon>
    </lineage>
</organism>
<feature type="region of interest" description="Disordered" evidence="1">
    <location>
        <begin position="1"/>
        <end position="46"/>
    </location>
</feature>
<dbReference type="InterPro" id="IPR031165">
    <property type="entry name" value="GNAT_YJDJ"/>
</dbReference>
<feature type="domain" description="N-acetyltransferase" evidence="3">
    <location>
        <begin position="50"/>
        <end position="142"/>
    </location>
</feature>
<dbReference type="Gene3D" id="3.40.630.30">
    <property type="match status" value="1"/>
</dbReference>
<feature type="compositionally biased region" description="Basic and acidic residues" evidence="1">
    <location>
        <begin position="1"/>
        <end position="12"/>
    </location>
</feature>
<dbReference type="EMBL" id="JBBEGM010000016">
    <property type="protein sequence ID" value="MEJ2865263.1"/>
    <property type="molecule type" value="Genomic_DNA"/>
</dbReference>
<evidence type="ECO:0000256" key="1">
    <source>
        <dbReference type="SAM" id="MobiDB-lite"/>
    </source>
</evidence>
<accession>A0ABU8MD72</accession>
<dbReference type="InterPro" id="IPR016181">
    <property type="entry name" value="Acyl_CoA_acyltransferase"/>
</dbReference>
<dbReference type="SUPFAM" id="SSF55729">
    <property type="entry name" value="Acyl-CoA N-acyltransferases (Nat)"/>
    <property type="match status" value="1"/>
</dbReference>
<comment type="caution">
    <text evidence="4">The sequence shown here is derived from an EMBL/GenBank/DDBJ whole genome shotgun (WGS) entry which is preliminary data.</text>
</comment>
<keyword evidence="4" id="KW-0808">Transferase</keyword>
<protein>
    <submittedName>
        <fullName evidence="4">GNAT family N-acetyltransferase</fullName>
        <ecNumber evidence="4">2.3.1.-</ecNumber>
    </submittedName>
</protein>
<proteinExistence type="predicted"/>
<dbReference type="RefSeq" id="WP_337706636.1">
    <property type="nucleotide sequence ID" value="NZ_JBBEGM010000016.1"/>
</dbReference>
<dbReference type="EC" id="2.3.1.-" evidence="4"/>
<dbReference type="InterPro" id="IPR000182">
    <property type="entry name" value="GNAT_dom"/>
</dbReference>
<dbReference type="PROSITE" id="PS51186">
    <property type="entry name" value="GNAT"/>
    <property type="match status" value="1"/>
</dbReference>
<dbReference type="InterPro" id="IPR045057">
    <property type="entry name" value="Gcn5-rel_NAT"/>
</dbReference>
<sequence>MWTDRSRTDRSEYFASPWTTSTPGAPLHRRRGVRREQDEEMDENSEIDVREEPDRRAFVLRVDGAEAGRVVYHRRQGGGDVPAAIVLIHTEVDDAYAGRGLAGRLVRAVFDAARAEGVVLVPRCPYAQQWLGKHPDYLADVPAHDRQELGLDEPHREEAS</sequence>
<dbReference type="PANTHER" id="PTHR31435">
    <property type="entry name" value="PROTEIN NATD1"/>
    <property type="match status" value="1"/>
</dbReference>
<evidence type="ECO:0000313" key="4">
    <source>
        <dbReference type="EMBL" id="MEJ2865263.1"/>
    </source>
</evidence>
<evidence type="ECO:0000313" key="5">
    <source>
        <dbReference type="Proteomes" id="UP001369736"/>
    </source>
</evidence>
<keyword evidence="5" id="KW-1185">Reference proteome</keyword>
<dbReference type="GO" id="GO:0016746">
    <property type="term" value="F:acyltransferase activity"/>
    <property type="evidence" value="ECO:0007669"/>
    <property type="project" value="UniProtKB-KW"/>
</dbReference>
<keyword evidence="4" id="KW-0012">Acyltransferase</keyword>
<gene>
    <name evidence="4" type="ORF">WCD58_29160</name>
</gene>
<evidence type="ECO:0000259" key="2">
    <source>
        <dbReference type="PROSITE" id="PS51186"/>
    </source>
</evidence>
<name>A0ABU8MD72_9PSEU</name>